<dbReference type="PANTHER" id="PTHR30298">
    <property type="entry name" value="H REPEAT-ASSOCIATED PREDICTED TRANSPOSASE"/>
    <property type="match status" value="1"/>
</dbReference>
<sequence length="347" mass="38067">MDRFVECFGEVEDPRASNARHDLVELLFIALLASLCGARTCEDFEEFGFSKRDLLASFLTLPHGTPSHDTFSRVFRLLDPAGFEKAFLAFMARFAEGLAGVVAFDGKALKRAYDKGGAHMPKMMVSAFAAETRLTLANLPAAGNNERDAVLQLVDLVSLKGCVVTADALHCHEELAERIVAGRGDYALRLKANQPTLLAGAQAALAGAGVKSASDVGRRNGKDVRRTADVAPAAALAVRTGFPGLKSVARLTVEQPGAETEQRFYLLSRRLTPERLIKVTRRHWAIENSLHWVLDTAFAEDHARSRKDNAPQNLAVLRRLALNVARLHPDKTPMRRKLLKAGWDESF</sequence>
<protein>
    <submittedName>
        <fullName evidence="3">ISAs1 family transposase</fullName>
    </submittedName>
</protein>
<dbReference type="InterPro" id="IPR047647">
    <property type="entry name" value="ISAs1_transpos"/>
</dbReference>
<dbReference type="InterPro" id="IPR051698">
    <property type="entry name" value="Transposase_11-like"/>
</dbReference>
<dbReference type="GO" id="GO:0006313">
    <property type="term" value="P:DNA transposition"/>
    <property type="evidence" value="ECO:0007669"/>
    <property type="project" value="InterPro"/>
</dbReference>
<accession>A0A4Y8R848</accession>
<organism evidence="3 4">
    <name type="scientific">Jiella endophytica</name>
    <dbReference type="NCBI Taxonomy" id="2558362"/>
    <lineage>
        <taxon>Bacteria</taxon>
        <taxon>Pseudomonadati</taxon>
        <taxon>Pseudomonadota</taxon>
        <taxon>Alphaproteobacteria</taxon>
        <taxon>Hyphomicrobiales</taxon>
        <taxon>Aurantimonadaceae</taxon>
        <taxon>Jiella</taxon>
    </lineage>
</organism>
<dbReference type="AlphaFoldDB" id="A0A4Y8R848"/>
<feature type="domain" description="Transposase IS4-like" evidence="1">
    <location>
        <begin position="101"/>
        <end position="323"/>
    </location>
</feature>
<dbReference type="RefSeq" id="WP_134764480.1">
    <property type="nucleotide sequence ID" value="NZ_SOZD01000025.1"/>
</dbReference>
<dbReference type="OrthoDB" id="8001376at2"/>
<proteinExistence type="predicted"/>
<dbReference type="NCBIfam" id="NF033564">
    <property type="entry name" value="transpos_ISAs1"/>
    <property type="match status" value="1"/>
</dbReference>
<name>A0A4Y8R848_9HYPH</name>
<feature type="non-terminal residue" evidence="3">
    <location>
        <position position="347"/>
    </location>
</feature>
<dbReference type="Pfam" id="PF13808">
    <property type="entry name" value="DDE_Tnp_1_assoc"/>
    <property type="match status" value="1"/>
</dbReference>
<dbReference type="GO" id="GO:0003677">
    <property type="term" value="F:DNA binding"/>
    <property type="evidence" value="ECO:0007669"/>
    <property type="project" value="InterPro"/>
</dbReference>
<evidence type="ECO:0000313" key="3">
    <source>
        <dbReference type="EMBL" id="TFF17183.1"/>
    </source>
</evidence>
<reference evidence="3 4" key="1">
    <citation type="submission" date="2019-03" db="EMBL/GenBank/DDBJ databases">
        <title>Jiella endophytica sp. nov., a novel endophytic bacterium isolated from root of Ficus microcarpa Linn. f.</title>
        <authorList>
            <person name="Tuo L."/>
        </authorList>
    </citation>
    <scope>NUCLEOTIDE SEQUENCE [LARGE SCALE GENOMIC DNA]</scope>
    <source>
        <strain evidence="3 4">CBS5Q-3</strain>
    </source>
</reference>
<dbReference type="PANTHER" id="PTHR30298:SF0">
    <property type="entry name" value="PROTEIN YBFL-RELATED"/>
    <property type="match status" value="1"/>
</dbReference>
<evidence type="ECO:0000259" key="1">
    <source>
        <dbReference type="Pfam" id="PF01609"/>
    </source>
</evidence>
<feature type="domain" description="H repeat-associated protein N-terminal" evidence="2">
    <location>
        <begin position="6"/>
        <end position="91"/>
    </location>
</feature>
<keyword evidence="4" id="KW-1185">Reference proteome</keyword>
<gene>
    <name evidence="3" type="ORF">E3C22_24330</name>
</gene>
<evidence type="ECO:0000259" key="2">
    <source>
        <dbReference type="Pfam" id="PF13808"/>
    </source>
</evidence>
<dbReference type="GO" id="GO:0004803">
    <property type="term" value="F:transposase activity"/>
    <property type="evidence" value="ECO:0007669"/>
    <property type="project" value="InterPro"/>
</dbReference>
<dbReference type="Pfam" id="PF01609">
    <property type="entry name" value="DDE_Tnp_1"/>
    <property type="match status" value="1"/>
</dbReference>
<dbReference type="EMBL" id="SOZD01000025">
    <property type="protein sequence ID" value="TFF17183.1"/>
    <property type="molecule type" value="Genomic_DNA"/>
</dbReference>
<dbReference type="InterPro" id="IPR032806">
    <property type="entry name" value="YbfD_N"/>
</dbReference>
<evidence type="ECO:0000313" key="4">
    <source>
        <dbReference type="Proteomes" id="UP000298179"/>
    </source>
</evidence>
<dbReference type="Proteomes" id="UP000298179">
    <property type="component" value="Unassembled WGS sequence"/>
</dbReference>
<comment type="caution">
    <text evidence="3">The sequence shown here is derived from an EMBL/GenBank/DDBJ whole genome shotgun (WGS) entry which is preliminary data.</text>
</comment>
<dbReference type="InterPro" id="IPR002559">
    <property type="entry name" value="Transposase_11"/>
</dbReference>